<name>A0A183NXD5_9TREM</name>
<keyword evidence="2" id="KW-1185">Reference proteome</keyword>
<protein>
    <submittedName>
        <fullName evidence="1">Uncharacterized protein</fullName>
    </submittedName>
</protein>
<dbReference type="Proteomes" id="UP000269396">
    <property type="component" value="Unassembled WGS sequence"/>
</dbReference>
<dbReference type="EMBL" id="UZAL01027799">
    <property type="protein sequence ID" value="VDP35717.1"/>
    <property type="molecule type" value="Genomic_DNA"/>
</dbReference>
<reference evidence="1 2" key="1">
    <citation type="submission" date="2018-11" db="EMBL/GenBank/DDBJ databases">
        <authorList>
            <consortium name="Pathogen Informatics"/>
        </authorList>
    </citation>
    <scope>NUCLEOTIDE SEQUENCE [LARGE SCALE GENOMIC DNA]</scope>
    <source>
        <strain>Denwood</strain>
        <strain evidence="2">Zambia</strain>
    </source>
</reference>
<organism evidence="1 2">
    <name type="scientific">Schistosoma mattheei</name>
    <dbReference type="NCBI Taxonomy" id="31246"/>
    <lineage>
        <taxon>Eukaryota</taxon>
        <taxon>Metazoa</taxon>
        <taxon>Spiralia</taxon>
        <taxon>Lophotrochozoa</taxon>
        <taxon>Platyhelminthes</taxon>
        <taxon>Trematoda</taxon>
        <taxon>Digenea</taxon>
        <taxon>Strigeidida</taxon>
        <taxon>Schistosomatoidea</taxon>
        <taxon>Schistosomatidae</taxon>
        <taxon>Schistosoma</taxon>
    </lineage>
</organism>
<evidence type="ECO:0000313" key="2">
    <source>
        <dbReference type="Proteomes" id="UP000269396"/>
    </source>
</evidence>
<evidence type="ECO:0000313" key="1">
    <source>
        <dbReference type="EMBL" id="VDP35717.1"/>
    </source>
</evidence>
<accession>A0A183NXD5</accession>
<proteinExistence type="predicted"/>
<gene>
    <name evidence="1" type="ORF">SMTD_LOCUS6771</name>
</gene>
<dbReference type="AlphaFoldDB" id="A0A183NXD5"/>
<sequence length="174" mass="19382">MMVEGTQQETVNLSSVLFGTRQEGVSVILKELVFLDDFNSVSPSFIVRDVTIELSGSKFREFISVRKTRNSDTNNIVSLSALLHSRCPDFSSPMCKVIGILNSARVRSPLPVAKDLQKAINLICSSNVFVDQIMKPLSRTNDPITADLIEGLITVSLIIHAKWFQSIYFSLIFL</sequence>